<dbReference type="AlphaFoldDB" id="A0A4Q9Y5R4"/>
<dbReference type="Proteomes" id="UP000292648">
    <property type="component" value="Unassembled WGS sequence"/>
</dbReference>
<gene>
    <name evidence="1" type="ORF">EUZ87_02725</name>
</gene>
<proteinExistence type="predicted"/>
<evidence type="ECO:0000313" key="2">
    <source>
        <dbReference type="Proteomes" id="UP000292648"/>
    </source>
</evidence>
<accession>A0A4Q9Y5R4</accession>
<sequence>MDLLNTSISYNIDGAGNTSSVIAGIRGAVEGRLKVTANITLYPTDLEQGNTFDDLSKKQLFALASKKLPTVLTKLSYSNYQFFVQNDVPVRVTAYSDISETGTYVTLNATLTSTDFDGHDDLTTVGYSDIKTTVSKIVAKEFAASPTEV</sequence>
<protein>
    <submittedName>
        <fullName evidence="1">Uncharacterized protein</fullName>
    </submittedName>
</protein>
<name>A0A4Q9Y5R4_9LACO</name>
<dbReference type="EMBL" id="SEHH01000020">
    <property type="protein sequence ID" value="TBX50887.1"/>
    <property type="molecule type" value="Genomic_DNA"/>
</dbReference>
<comment type="caution">
    <text evidence="1">The sequence shown here is derived from an EMBL/GenBank/DDBJ whole genome shotgun (WGS) entry which is preliminary data.</text>
</comment>
<evidence type="ECO:0000313" key="1">
    <source>
        <dbReference type="EMBL" id="TBX50887.1"/>
    </source>
</evidence>
<reference evidence="1 2" key="1">
    <citation type="submission" date="2019-01" db="EMBL/GenBank/DDBJ databases">
        <title>Draft genome sequence of Lactobacillus paraplantarum OSY-TC318, a Producer of the novel lantibiotic Paraplantaracin TC318.</title>
        <authorList>
            <person name="Hussein W.E."/>
            <person name="Huang E."/>
            <person name="Yousef A.E."/>
        </authorList>
    </citation>
    <scope>NUCLEOTIDE SEQUENCE [LARGE SCALE GENOMIC DNA]</scope>
    <source>
        <strain evidence="1 2">OSY-TC318</strain>
    </source>
</reference>
<organism evidence="1 2">
    <name type="scientific">Lactiplantibacillus paraplantarum</name>
    <dbReference type="NCBI Taxonomy" id="60520"/>
    <lineage>
        <taxon>Bacteria</taxon>
        <taxon>Bacillati</taxon>
        <taxon>Bacillota</taxon>
        <taxon>Bacilli</taxon>
        <taxon>Lactobacillales</taxon>
        <taxon>Lactobacillaceae</taxon>
        <taxon>Lactiplantibacillus</taxon>
    </lineage>
</organism>